<proteinExistence type="predicted"/>
<evidence type="ECO:0000313" key="3">
    <source>
        <dbReference type="Proteomes" id="UP001287286"/>
    </source>
</evidence>
<gene>
    <name evidence="2" type="ORF">Purlil1_13497</name>
</gene>
<feature type="compositionally biased region" description="Basic and acidic residues" evidence="1">
    <location>
        <begin position="33"/>
        <end position="44"/>
    </location>
</feature>
<dbReference type="EMBL" id="JAWRVI010000232">
    <property type="protein sequence ID" value="KAK4071135.1"/>
    <property type="molecule type" value="Genomic_DNA"/>
</dbReference>
<evidence type="ECO:0000313" key="2">
    <source>
        <dbReference type="EMBL" id="KAK4071135.1"/>
    </source>
</evidence>
<feature type="region of interest" description="Disordered" evidence="1">
    <location>
        <begin position="141"/>
        <end position="172"/>
    </location>
</feature>
<comment type="caution">
    <text evidence="2">The sequence shown here is derived from an EMBL/GenBank/DDBJ whole genome shotgun (WGS) entry which is preliminary data.</text>
</comment>
<name>A0ABR0BDY5_PURLI</name>
<dbReference type="Proteomes" id="UP001287286">
    <property type="component" value="Unassembled WGS sequence"/>
</dbReference>
<evidence type="ECO:0000256" key="1">
    <source>
        <dbReference type="SAM" id="MobiDB-lite"/>
    </source>
</evidence>
<sequence>MAPGMEQQQQQQASAAEPAPLVMNESPVSGSSKQDRRMSDEWDASKVPPSRFQKRKGSIYATPNTRDGHIDKNYAEAYHAKIAEMKGGKKGDVIVRSAAFNAMVRKTKSLCQNIQVVGAGEAMNVPAAVSAPLIDEAKPARVTHSTGGISKGTPTPAAAAPTTAKSEQSDATRPFISSLFERNILEDGADLCNEGRCTRWHGYEGLAGG</sequence>
<protein>
    <submittedName>
        <fullName evidence="2">Uncharacterized protein</fullName>
    </submittedName>
</protein>
<reference evidence="2 3" key="1">
    <citation type="journal article" date="2024" name="Microbiol. Resour. Announc.">
        <title>Genome annotations for the ascomycete fungi Trichoderma harzianum, Trichoderma aggressivum, and Purpureocillium lilacinum.</title>
        <authorList>
            <person name="Beijen E.P.W."/>
            <person name="Ohm R.A."/>
        </authorList>
    </citation>
    <scope>NUCLEOTIDE SEQUENCE [LARGE SCALE GENOMIC DNA]</scope>
    <source>
        <strain evidence="2 3">CBS 150709</strain>
    </source>
</reference>
<accession>A0ABR0BDY5</accession>
<organism evidence="2 3">
    <name type="scientific">Purpureocillium lilacinum</name>
    <name type="common">Paecilomyces lilacinus</name>
    <dbReference type="NCBI Taxonomy" id="33203"/>
    <lineage>
        <taxon>Eukaryota</taxon>
        <taxon>Fungi</taxon>
        <taxon>Dikarya</taxon>
        <taxon>Ascomycota</taxon>
        <taxon>Pezizomycotina</taxon>
        <taxon>Sordariomycetes</taxon>
        <taxon>Hypocreomycetidae</taxon>
        <taxon>Hypocreales</taxon>
        <taxon>Ophiocordycipitaceae</taxon>
        <taxon>Purpureocillium</taxon>
    </lineage>
</organism>
<feature type="region of interest" description="Disordered" evidence="1">
    <location>
        <begin position="1"/>
        <end position="69"/>
    </location>
</feature>
<feature type="compositionally biased region" description="Low complexity" evidence="1">
    <location>
        <begin position="153"/>
        <end position="164"/>
    </location>
</feature>
<keyword evidence="3" id="KW-1185">Reference proteome</keyword>